<keyword evidence="1" id="KW-1185">Reference proteome</keyword>
<organism evidence="1 2">
    <name type="scientific">Caenorhabditis tropicalis</name>
    <dbReference type="NCBI Taxonomy" id="1561998"/>
    <lineage>
        <taxon>Eukaryota</taxon>
        <taxon>Metazoa</taxon>
        <taxon>Ecdysozoa</taxon>
        <taxon>Nematoda</taxon>
        <taxon>Chromadorea</taxon>
        <taxon>Rhabditida</taxon>
        <taxon>Rhabditina</taxon>
        <taxon>Rhabditomorpha</taxon>
        <taxon>Rhabditoidea</taxon>
        <taxon>Rhabditidae</taxon>
        <taxon>Peloderinae</taxon>
        <taxon>Caenorhabditis</taxon>
    </lineage>
</organism>
<name>A0A1I7UTM6_9PELO</name>
<accession>A0A1I7UTM6</accession>
<sequence>MFAHHMLDIFKKPSIHVLFSDPTQPAVAFEFMKMLNQRQRSHVSLEVPWEFGGPIGFRRSHVRLEVP</sequence>
<dbReference type="Proteomes" id="UP000095282">
    <property type="component" value="Unplaced"/>
</dbReference>
<reference evidence="2" key="1">
    <citation type="submission" date="2016-11" db="UniProtKB">
        <authorList>
            <consortium name="WormBaseParasite"/>
        </authorList>
    </citation>
    <scope>IDENTIFICATION</scope>
</reference>
<proteinExistence type="predicted"/>
<protein>
    <submittedName>
        <fullName evidence="2">ANF_receptor domain-containing protein</fullName>
    </submittedName>
</protein>
<dbReference type="WBParaSite" id="Csp11.Scaffold630.g19232.t1">
    <property type="protein sequence ID" value="Csp11.Scaffold630.g19232.t1"/>
    <property type="gene ID" value="Csp11.Scaffold630.g19232"/>
</dbReference>
<evidence type="ECO:0000313" key="1">
    <source>
        <dbReference type="Proteomes" id="UP000095282"/>
    </source>
</evidence>
<dbReference type="AlphaFoldDB" id="A0A1I7UTM6"/>
<evidence type="ECO:0000313" key="2">
    <source>
        <dbReference type="WBParaSite" id="Csp11.Scaffold630.g19232.t1"/>
    </source>
</evidence>